<proteinExistence type="inferred from homology"/>
<evidence type="ECO:0000256" key="3">
    <source>
        <dbReference type="ARBA" id="ARBA00022723"/>
    </source>
</evidence>
<dbReference type="Gramene" id="PSS26981">
    <property type="protein sequence ID" value="PSS26981"/>
    <property type="gene ID" value="CEY00_Acc08277"/>
</dbReference>
<dbReference type="InterPro" id="IPR044577">
    <property type="entry name" value="HIPP4/7/8/17/18/19"/>
</dbReference>
<dbReference type="Proteomes" id="UP000241394">
    <property type="component" value="Chromosome LG7"/>
</dbReference>
<gene>
    <name evidence="8" type="ORF">CEY00_Acc08277</name>
</gene>
<comment type="similarity">
    <text evidence="5">Belongs to the HIPP family.</text>
</comment>
<dbReference type="EMBL" id="NKQK01000007">
    <property type="protein sequence ID" value="PSS26981.1"/>
    <property type="molecule type" value="Genomic_DNA"/>
</dbReference>
<dbReference type="GO" id="GO:0046872">
    <property type="term" value="F:metal ion binding"/>
    <property type="evidence" value="ECO:0007669"/>
    <property type="project" value="UniProtKB-KW"/>
</dbReference>
<dbReference type="PANTHER" id="PTHR46195">
    <property type="entry name" value="HEAVY METAL-ASSOCIATED ISOPRENYLATED PLANT PROTEIN 7"/>
    <property type="match status" value="1"/>
</dbReference>
<dbReference type="PANTHER" id="PTHR46195:SF3">
    <property type="entry name" value="HEAVY METAL-ASSOCIATED ISOPRENYLATED PLANT PROTEIN 3-LIKE"/>
    <property type="match status" value="1"/>
</dbReference>
<feature type="compositionally biased region" description="Polar residues" evidence="6">
    <location>
        <begin position="8"/>
        <end position="47"/>
    </location>
</feature>
<evidence type="ECO:0000256" key="2">
    <source>
        <dbReference type="ARBA" id="ARBA00022481"/>
    </source>
</evidence>
<dbReference type="Gene3D" id="3.30.70.100">
    <property type="match status" value="2"/>
</dbReference>
<sequence>RRNKRAQRSQQDQANDATTQCSNATSVKANNTTQTGQTDNLSTQSSEATTKTYSVIVLGVSMHCEGCADTVKQHLHSFDGIQQVEIDMSNHKVTVRGKIADPKMVVERLRRRTNNRVALISPVLKEKTEKEIKEEKRKEELRNKPMTVEVVLKVYMHCEGCAQDIKSRIHKMKGVLTVLTNMSTSQVTVKGAFEPHQLVEYINKKIGKHATIVKKTPPTKKEGDNKNEEQGKKMDIKDYYQMYPPGLVYAPQLFSEENPNACSIM</sequence>
<dbReference type="SUPFAM" id="SSF55008">
    <property type="entry name" value="HMA, heavy metal-associated domain"/>
    <property type="match status" value="2"/>
</dbReference>
<dbReference type="CDD" id="cd00371">
    <property type="entry name" value="HMA"/>
    <property type="match status" value="2"/>
</dbReference>
<keyword evidence="4" id="KW-0636">Prenylation</keyword>
<comment type="subcellular location">
    <subcellularLocation>
        <location evidence="1">Membrane</location>
        <topology evidence="1">Peripheral membrane protein</topology>
    </subcellularLocation>
</comment>
<evidence type="ECO:0000256" key="5">
    <source>
        <dbReference type="ARBA" id="ARBA00024045"/>
    </source>
</evidence>
<name>A0A2R6REK6_ACTCC</name>
<dbReference type="OrthoDB" id="689350at2759"/>
<keyword evidence="4" id="KW-0449">Lipoprotein</keyword>
<feature type="domain" description="HMA" evidence="7">
    <location>
        <begin position="53"/>
        <end position="117"/>
    </location>
</feature>
<dbReference type="AlphaFoldDB" id="A0A2R6REK6"/>
<dbReference type="STRING" id="1590841.A0A2R6REK6"/>
<evidence type="ECO:0000256" key="6">
    <source>
        <dbReference type="SAM" id="MobiDB-lite"/>
    </source>
</evidence>
<dbReference type="InterPro" id="IPR036163">
    <property type="entry name" value="HMA_dom_sf"/>
</dbReference>
<feature type="non-terminal residue" evidence="8">
    <location>
        <position position="1"/>
    </location>
</feature>
<keyword evidence="9" id="KW-1185">Reference proteome</keyword>
<reference evidence="9" key="2">
    <citation type="journal article" date="2018" name="BMC Genomics">
        <title>A manually annotated Actinidia chinensis var. chinensis (kiwifruit) genome highlights the challenges associated with draft genomes and gene prediction in plants.</title>
        <authorList>
            <person name="Pilkington S.M."/>
            <person name="Crowhurst R."/>
            <person name="Hilario E."/>
            <person name="Nardozza S."/>
            <person name="Fraser L."/>
            <person name="Peng Y."/>
            <person name="Gunaseelan K."/>
            <person name="Simpson R."/>
            <person name="Tahir J."/>
            <person name="Deroles S.C."/>
            <person name="Templeton K."/>
            <person name="Luo Z."/>
            <person name="Davy M."/>
            <person name="Cheng C."/>
            <person name="McNeilage M."/>
            <person name="Scaglione D."/>
            <person name="Liu Y."/>
            <person name="Zhang Q."/>
            <person name="Datson P."/>
            <person name="De Silva N."/>
            <person name="Gardiner S.E."/>
            <person name="Bassett H."/>
            <person name="Chagne D."/>
            <person name="McCallum J."/>
            <person name="Dzierzon H."/>
            <person name="Deng C."/>
            <person name="Wang Y.Y."/>
            <person name="Barron L."/>
            <person name="Manako K."/>
            <person name="Bowen J."/>
            <person name="Foster T.M."/>
            <person name="Erridge Z.A."/>
            <person name="Tiffin H."/>
            <person name="Waite C.N."/>
            <person name="Davies K.M."/>
            <person name="Grierson E.P."/>
            <person name="Laing W.A."/>
            <person name="Kirk R."/>
            <person name="Chen X."/>
            <person name="Wood M."/>
            <person name="Montefiori M."/>
            <person name="Brummell D.A."/>
            <person name="Schwinn K.E."/>
            <person name="Catanach A."/>
            <person name="Fullerton C."/>
            <person name="Li D."/>
            <person name="Meiyalaghan S."/>
            <person name="Nieuwenhuizen N."/>
            <person name="Read N."/>
            <person name="Prakash R."/>
            <person name="Hunter D."/>
            <person name="Zhang H."/>
            <person name="McKenzie M."/>
            <person name="Knabel M."/>
            <person name="Harris A."/>
            <person name="Allan A.C."/>
            <person name="Gleave A."/>
            <person name="Chen A."/>
            <person name="Janssen B.J."/>
            <person name="Plunkett B."/>
            <person name="Ampomah-Dwamena C."/>
            <person name="Voogd C."/>
            <person name="Leif D."/>
            <person name="Lafferty D."/>
            <person name="Souleyre E.J.F."/>
            <person name="Varkonyi-Gasic E."/>
            <person name="Gambi F."/>
            <person name="Hanley J."/>
            <person name="Yao J.L."/>
            <person name="Cheung J."/>
            <person name="David K.M."/>
            <person name="Warren B."/>
            <person name="Marsh K."/>
            <person name="Snowden K.C."/>
            <person name="Lin-Wang K."/>
            <person name="Brian L."/>
            <person name="Martinez-Sanchez M."/>
            <person name="Wang M."/>
            <person name="Ileperuma N."/>
            <person name="Macnee N."/>
            <person name="Campin R."/>
            <person name="McAtee P."/>
            <person name="Drummond R.S.M."/>
            <person name="Espley R.V."/>
            <person name="Ireland H.S."/>
            <person name="Wu R."/>
            <person name="Atkinson R.G."/>
            <person name="Karunairetnam S."/>
            <person name="Bulley S."/>
            <person name="Chunkath S."/>
            <person name="Hanley Z."/>
            <person name="Storey R."/>
            <person name="Thrimawithana A.H."/>
            <person name="Thomson S."/>
            <person name="David C."/>
            <person name="Testolin R."/>
            <person name="Huang H."/>
            <person name="Hellens R.P."/>
            <person name="Schaffer R.J."/>
        </authorList>
    </citation>
    <scope>NUCLEOTIDE SEQUENCE [LARGE SCALE GENOMIC DNA]</scope>
    <source>
        <strain evidence="9">cv. Red5</strain>
    </source>
</reference>
<dbReference type="InterPro" id="IPR006121">
    <property type="entry name" value="HMA_dom"/>
</dbReference>
<keyword evidence="3" id="KW-0479">Metal-binding</keyword>
<dbReference type="InParanoid" id="A0A2R6REK6"/>
<evidence type="ECO:0000256" key="4">
    <source>
        <dbReference type="ARBA" id="ARBA00023289"/>
    </source>
</evidence>
<reference evidence="8 9" key="1">
    <citation type="submission" date="2017-07" db="EMBL/GenBank/DDBJ databases">
        <title>An improved, manually edited Actinidia chinensis var. chinensis (kiwifruit) genome highlights the challenges associated with draft genomes and gene prediction in plants.</title>
        <authorList>
            <person name="Pilkington S."/>
            <person name="Crowhurst R."/>
            <person name="Hilario E."/>
            <person name="Nardozza S."/>
            <person name="Fraser L."/>
            <person name="Peng Y."/>
            <person name="Gunaseelan K."/>
            <person name="Simpson R."/>
            <person name="Tahir J."/>
            <person name="Deroles S."/>
            <person name="Templeton K."/>
            <person name="Luo Z."/>
            <person name="Davy M."/>
            <person name="Cheng C."/>
            <person name="Mcneilage M."/>
            <person name="Scaglione D."/>
            <person name="Liu Y."/>
            <person name="Zhang Q."/>
            <person name="Datson P."/>
            <person name="De Silva N."/>
            <person name="Gardiner S."/>
            <person name="Bassett H."/>
            <person name="Chagne D."/>
            <person name="Mccallum J."/>
            <person name="Dzierzon H."/>
            <person name="Deng C."/>
            <person name="Wang Y.-Y."/>
            <person name="Barron N."/>
            <person name="Manako K."/>
            <person name="Bowen J."/>
            <person name="Foster T."/>
            <person name="Erridge Z."/>
            <person name="Tiffin H."/>
            <person name="Waite C."/>
            <person name="Davies K."/>
            <person name="Grierson E."/>
            <person name="Laing W."/>
            <person name="Kirk R."/>
            <person name="Chen X."/>
            <person name="Wood M."/>
            <person name="Montefiori M."/>
            <person name="Brummell D."/>
            <person name="Schwinn K."/>
            <person name="Catanach A."/>
            <person name="Fullerton C."/>
            <person name="Li D."/>
            <person name="Meiyalaghan S."/>
            <person name="Nieuwenhuizen N."/>
            <person name="Read N."/>
            <person name="Prakash R."/>
            <person name="Hunter D."/>
            <person name="Zhang H."/>
            <person name="Mckenzie M."/>
            <person name="Knabel M."/>
            <person name="Harris A."/>
            <person name="Allan A."/>
            <person name="Chen A."/>
            <person name="Janssen B."/>
            <person name="Plunkett B."/>
            <person name="Dwamena C."/>
            <person name="Voogd C."/>
            <person name="Leif D."/>
            <person name="Lafferty D."/>
            <person name="Souleyre E."/>
            <person name="Varkonyi-Gasic E."/>
            <person name="Gambi F."/>
            <person name="Hanley J."/>
            <person name="Yao J.-L."/>
            <person name="Cheung J."/>
            <person name="David K."/>
            <person name="Warren B."/>
            <person name="Marsh K."/>
            <person name="Snowden K."/>
            <person name="Lin-Wang K."/>
            <person name="Brian L."/>
            <person name="Martinez-Sanchez M."/>
            <person name="Wang M."/>
            <person name="Ileperuma N."/>
            <person name="Macnee N."/>
            <person name="Campin R."/>
            <person name="Mcatee P."/>
            <person name="Drummond R."/>
            <person name="Espley R."/>
            <person name="Ireland H."/>
            <person name="Wu R."/>
            <person name="Atkinson R."/>
            <person name="Karunairetnam S."/>
            <person name="Bulley S."/>
            <person name="Chunkath S."/>
            <person name="Hanley Z."/>
            <person name="Storey R."/>
            <person name="Thrimawithana A."/>
            <person name="Thomson S."/>
            <person name="David C."/>
            <person name="Testolin R."/>
        </authorList>
    </citation>
    <scope>NUCLEOTIDE SEQUENCE [LARGE SCALE GENOMIC DNA]</scope>
    <source>
        <strain evidence="9">cv. Red5</strain>
        <tissue evidence="8">Young leaf</tissue>
    </source>
</reference>
<organism evidence="8 9">
    <name type="scientific">Actinidia chinensis var. chinensis</name>
    <name type="common">Chinese soft-hair kiwi</name>
    <dbReference type="NCBI Taxonomy" id="1590841"/>
    <lineage>
        <taxon>Eukaryota</taxon>
        <taxon>Viridiplantae</taxon>
        <taxon>Streptophyta</taxon>
        <taxon>Embryophyta</taxon>
        <taxon>Tracheophyta</taxon>
        <taxon>Spermatophyta</taxon>
        <taxon>Magnoliopsida</taxon>
        <taxon>eudicotyledons</taxon>
        <taxon>Gunneridae</taxon>
        <taxon>Pentapetalae</taxon>
        <taxon>asterids</taxon>
        <taxon>Ericales</taxon>
        <taxon>Actinidiaceae</taxon>
        <taxon>Actinidia</taxon>
    </lineage>
</organism>
<comment type="caution">
    <text evidence="8">The sequence shown here is derived from an EMBL/GenBank/DDBJ whole genome shotgun (WGS) entry which is preliminary data.</text>
</comment>
<dbReference type="OMA" id="CESINLR"/>
<evidence type="ECO:0000256" key="1">
    <source>
        <dbReference type="ARBA" id="ARBA00004170"/>
    </source>
</evidence>
<feature type="region of interest" description="Disordered" evidence="6">
    <location>
        <begin position="1"/>
        <end position="47"/>
    </location>
</feature>
<evidence type="ECO:0000313" key="9">
    <source>
        <dbReference type="Proteomes" id="UP000241394"/>
    </source>
</evidence>
<feature type="domain" description="HMA" evidence="7">
    <location>
        <begin position="147"/>
        <end position="211"/>
    </location>
</feature>
<dbReference type="GO" id="GO:0009626">
    <property type="term" value="P:plant-type hypersensitive response"/>
    <property type="evidence" value="ECO:0007669"/>
    <property type="project" value="UniProtKB-KW"/>
</dbReference>
<accession>A0A2R6REK6</accession>
<protein>
    <submittedName>
        <fullName evidence="8">Heavy metal-associated isoprenylated plant protein</fullName>
    </submittedName>
</protein>
<evidence type="ECO:0000313" key="8">
    <source>
        <dbReference type="EMBL" id="PSS26981.1"/>
    </source>
</evidence>
<evidence type="ECO:0000259" key="7">
    <source>
        <dbReference type="PROSITE" id="PS50846"/>
    </source>
</evidence>
<dbReference type="PROSITE" id="PS50846">
    <property type="entry name" value="HMA_2"/>
    <property type="match status" value="2"/>
</dbReference>
<dbReference type="Pfam" id="PF00403">
    <property type="entry name" value="HMA"/>
    <property type="match status" value="2"/>
</dbReference>
<dbReference type="GO" id="GO:0016020">
    <property type="term" value="C:membrane"/>
    <property type="evidence" value="ECO:0007669"/>
    <property type="project" value="UniProtKB-SubCell"/>
</dbReference>
<keyword evidence="2" id="KW-0488">Methylation</keyword>